<evidence type="ECO:0000256" key="2">
    <source>
        <dbReference type="ARBA" id="ARBA00023033"/>
    </source>
</evidence>
<dbReference type="InterPro" id="IPR003430">
    <property type="entry name" value="Phenol_Hydrox"/>
</dbReference>
<accession>A0ABV7L1W5</accession>
<keyword evidence="4" id="KW-1185">Reference proteome</keyword>
<gene>
    <name evidence="3" type="ORF">ACFOGJ_14565</name>
</gene>
<dbReference type="RefSeq" id="WP_379901599.1">
    <property type="nucleotide sequence ID" value="NZ_JBHRTR010000028.1"/>
</dbReference>
<proteinExistence type="predicted"/>
<dbReference type="InterPro" id="IPR009078">
    <property type="entry name" value="Ferritin-like_SF"/>
</dbReference>
<evidence type="ECO:0000256" key="1">
    <source>
        <dbReference type="ARBA" id="ARBA00023002"/>
    </source>
</evidence>
<dbReference type="Pfam" id="PF02332">
    <property type="entry name" value="Phenol_Hydrox"/>
    <property type="match status" value="1"/>
</dbReference>
<keyword evidence="2" id="KW-0503">Monooxygenase</keyword>
<dbReference type="Proteomes" id="UP001595528">
    <property type="component" value="Unassembled WGS sequence"/>
</dbReference>
<dbReference type="SUPFAM" id="SSF47240">
    <property type="entry name" value="Ferritin-like"/>
    <property type="match status" value="1"/>
</dbReference>
<dbReference type="Gene3D" id="1.10.620.20">
    <property type="entry name" value="Ribonucleotide Reductase, subunit A"/>
    <property type="match status" value="1"/>
</dbReference>
<organism evidence="3 4">
    <name type="scientific">Marinibaculum pumilum</name>
    <dbReference type="NCBI Taxonomy" id="1766165"/>
    <lineage>
        <taxon>Bacteria</taxon>
        <taxon>Pseudomonadati</taxon>
        <taxon>Pseudomonadota</taxon>
        <taxon>Alphaproteobacteria</taxon>
        <taxon>Rhodospirillales</taxon>
        <taxon>Rhodospirillaceae</taxon>
        <taxon>Marinibaculum</taxon>
    </lineage>
</organism>
<keyword evidence="1" id="KW-0560">Oxidoreductase</keyword>
<evidence type="ECO:0000313" key="4">
    <source>
        <dbReference type="Proteomes" id="UP001595528"/>
    </source>
</evidence>
<comment type="caution">
    <text evidence="3">The sequence shown here is derived from an EMBL/GenBank/DDBJ whole genome shotgun (WGS) entry which is preliminary data.</text>
</comment>
<sequence>MSDRPAAQTPPRDMDRYYRETSRGLYWEPSYVPKEGIYPQRYAPQASRIHVHNWDQWEDPFRMFYREYVRIQAKKETSYHAIADANQRFEAAKRIDRRWVEGMKLYMAALAQSENFSANLMTRMARFIPMPSFSQAAMYQAMDEMRHGQNDVNYMRWLNKHYDGVDDWLTWFQRHWLFQTARTSFEHLFVSDPFEMVIGVNGVFEAGWTNLLFVATPAVAVANGDVMFGQHQLTTQTDETRHIAIGMTGMRILLEADPRNVPVVQEWFDKWSWLLHRLVGAPTSIFIDYFGKSKVMSYKEAFQHYYLQNYIGGLIEDLGPLGLKPPRFLDLMLQENEIYSHAVWKNLFEGKQAHFHQVEAPSAEERAWFAEKYPLYGKLYEPFWQAHDGGDPLDVNAPPLHCKVCQFPLMMVDAENKPMFRHRHHDGPDGGQELYFCSEACDWIYGLDPEKYLRMLTQDEMLARGLLQPDQMPRFWGLEHANTGELHR</sequence>
<protein>
    <submittedName>
        <fullName evidence="3">Uncharacterized protein</fullName>
    </submittedName>
</protein>
<name>A0ABV7L1W5_9PROT</name>
<dbReference type="InterPro" id="IPR012348">
    <property type="entry name" value="RNR-like"/>
</dbReference>
<reference evidence="4" key="1">
    <citation type="journal article" date="2019" name="Int. J. Syst. Evol. Microbiol.">
        <title>The Global Catalogue of Microorganisms (GCM) 10K type strain sequencing project: providing services to taxonomists for standard genome sequencing and annotation.</title>
        <authorList>
            <consortium name="The Broad Institute Genomics Platform"/>
            <consortium name="The Broad Institute Genome Sequencing Center for Infectious Disease"/>
            <person name="Wu L."/>
            <person name="Ma J."/>
        </authorList>
    </citation>
    <scope>NUCLEOTIDE SEQUENCE [LARGE SCALE GENOMIC DNA]</scope>
    <source>
        <strain evidence="4">KCTC 42964</strain>
    </source>
</reference>
<evidence type="ECO:0000313" key="3">
    <source>
        <dbReference type="EMBL" id="MFC3228464.1"/>
    </source>
</evidence>
<dbReference type="EMBL" id="JBHRTR010000028">
    <property type="protein sequence ID" value="MFC3228464.1"/>
    <property type="molecule type" value="Genomic_DNA"/>
</dbReference>